<feature type="transmembrane region" description="Helical" evidence="7">
    <location>
        <begin position="110"/>
        <end position="132"/>
    </location>
</feature>
<keyword evidence="5 7" id="KW-0472">Membrane</keyword>
<dbReference type="Proteomes" id="UP001516023">
    <property type="component" value="Unassembled WGS sequence"/>
</dbReference>
<dbReference type="PANTHER" id="PTHR12246">
    <property type="entry name" value="PALMITOYLTRANSFERASE ZDHHC16"/>
    <property type="match status" value="1"/>
</dbReference>
<sequence length="372" mass="43347">MNATSPRTTWNEFVQALHAPIDQDFNPFYWIYRLGIVVLDSIIPCRSHERRQKMNLFLRWLRPVIPAVGIMLTGLCGWSYFSIFRYTVVRTRWCGAEKASDEEFTCHWESAHSCLVLFFIVNVIGQYLWCIFRSPGVVSAVSETDNRGMNSSESDHLNQQSSTIMYHPDPYPTYCRMCELRRPARAHHCRVCNKCILQYDHHCPWVNNCIGYNNYRSFVLLIFYLMAGCTYGVFILGHDFYEMMNRRIELYGWSIRGAVHGTGLLDLPLPWVLWREYQSNGYIDHDVVLRAAFPLMLLVGVFMYSFLGYHLKIIIYGFTTLEHASRPRNDAIVNPFDNGPRNNLKQVLGTSCVRLLLPLSFRPPDHFSKPRT</sequence>
<keyword evidence="2 7" id="KW-0808">Transferase</keyword>
<comment type="caution">
    <text evidence="9">The sequence shown here is derived from an EMBL/GenBank/DDBJ whole genome shotgun (WGS) entry which is preliminary data.</text>
</comment>
<organism evidence="9 10">
    <name type="scientific">Cyclotella cryptica</name>
    <dbReference type="NCBI Taxonomy" id="29204"/>
    <lineage>
        <taxon>Eukaryota</taxon>
        <taxon>Sar</taxon>
        <taxon>Stramenopiles</taxon>
        <taxon>Ochrophyta</taxon>
        <taxon>Bacillariophyta</taxon>
        <taxon>Coscinodiscophyceae</taxon>
        <taxon>Thalassiosirophycidae</taxon>
        <taxon>Stephanodiscales</taxon>
        <taxon>Stephanodiscaceae</taxon>
        <taxon>Cyclotella</taxon>
    </lineage>
</organism>
<dbReference type="EC" id="2.3.1.225" evidence="7"/>
<protein>
    <recommendedName>
        <fullName evidence="7">Palmitoyltransferase</fullName>
        <ecNumber evidence="7">2.3.1.225</ecNumber>
    </recommendedName>
</protein>
<dbReference type="GO" id="GO:0016020">
    <property type="term" value="C:membrane"/>
    <property type="evidence" value="ECO:0007669"/>
    <property type="project" value="UniProtKB-SubCell"/>
</dbReference>
<feature type="transmembrane region" description="Helical" evidence="7">
    <location>
        <begin position="287"/>
        <end position="307"/>
    </location>
</feature>
<evidence type="ECO:0000256" key="5">
    <source>
        <dbReference type="ARBA" id="ARBA00023136"/>
    </source>
</evidence>
<feature type="transmembrane region" description="Helical" evidence="7">
    <location>
        <begin position="218"/>
        <end position="237"/>
    </location>
</feature>
<feature type="transmembrane region" description="Helical" evidence="7">
    <location>
        <begin position="64"/>
        <end position="83"/>
    </location>
</feature>
<keyword evidence="6 7" id="KW-0012">Acyltransferase</keyword>
<dbReference type="InterPro" id="IPR001594">
    <property type="entry name" value="Palmitoyltrfase_DHHC"/>
</dbReference>
<evidence type="ECO:0000256" key="1">
    <source>
        <dbReference type="ARBA" id="ARBA00004141"/>
    </source>
</evidence>
<evidence type="ECO:0000256" key="2">
    <source>
        <dbReference type="ARBA" id="ARBA00022679"/>
    </source>
</evidence>
<name>A0ABD3PEV7_9STRA</name>
<comment type="similarity">
    <text evidence="7">Belongs to the DHHC palmitoyltransferase family.</text>
</comment>
<proteinExistence type="inferred from homology"/>
<comment type="subcellular location">
    <subcellularLocation>
        <location evidence="1">Membrane</location>
        <topology evidence="1">Multi-pass membrane protein</topology>
    </subcellularLocation>
</comment>
<dbReference type="Pfam" id="PF01529">
    <property type="entry name" value="DHHC"/>
    <property type="match status" value="1"/>
</dbReference>
<evidence type="ECO:0000313" key="9">
    <source>
        <dbReference type="EMBL" id="KAL3784890.1"/>
    </source>
</evidence>
<evidence type="ECO:0000256" key="3">
    <source>
        <dbReference type="ARBA" id="ARBA00022692"/>
    </source>
</evidence>
<dbReference type="EMBL" id="JABMIG020000227">
    <property type="protein sequence ID" value="KAL3784890.1"/>
    <property type="molecule type" value="Genomic_DNA"/>
</dbReference>
<dbReference type="GO" id="GO:0019706">
    <property type="term" value="F:protein-cysteine S-palmitoyltransferase activity"/>
    <property type="evidence" value="ECO:0007669"/>
    <property type="project" value="UniProtKB-EC"/>
</dbReference>
<gene>
    <name evidence="9" type="ORF">HJC23_012493</name>
</gene>
<keyword evidence="10" id="KW-1185">Reference proteome</keyword>
<dbReference type="AlphaFoldDB" id="A0ABD3PEV7"/>
<comment type="domain">
    <text evidence="7">The DHHC domain is required for palmitoyltransferase activity.</text>
</comment>
<feature type="domain" description="Palmitoyltransferase DHHC" evidence="8">
    <location>
        <begin position="172"/>
        <end position="324"/>
    </location>
</feature>
<evidence type="ECO:0000256" key="7">
    <source>
        <dbReference type="RuleBase" id="RU079119"/>
    </source>
</evidence>
<keyword evidence="3 7" id="KW-0812">Transmembrane</keyword>
<comment type="catalytic activity">
    <reaction evidence="7">
        <text>L-cysteinyl-[protein] + hexadecanoyl-CoA = S-hexadecanoyl-L-cysteinyl-[protein] + CoA</text>
        <dbReference type="Rhea" id="RHEA:36683"/>
        <dbReference type="Rhea" id="RHEA-COMP:10131"/>
        <dbReference type="Rhea" id="RHEA-COMP:11032"/>
        <dbReference type="ChEBI" id="CHEBI:29950"/>
        <dbReference type="ChEBI" id="CHEBI:57287"/>
        <dbReference type="ChEBI" id="CHEBI:57379"/>
        <dbReference type="ChEBI" id="CHEBI:74151"/>
        <dbReference type="EC" id="2.3.1.225"/>
    </reaction>
</comment>
<dbReference type="PROSITE" id="PS50216">
    <property type="entry name" value="DHHC"/>
    <property type="match status" value="1"/>
</dbReference>
<accession>A0ABD3PEV7</accession>
<reference evidence="9 10" key="1">
    <citation type="journal article" date="2020" name="G3 (Bethesda)">
        <title>Improved Reference Genome for Cyclotella cryptica CCMP332, a Model for Cell Wall Morphogenesis, Salinity Adaptation, and Lipid Production in Diatoms (Bacillariophyta).</title>
        <authorList>
            <person name="Roberts W.R."/>
            <person name="Downey K.M."/>
            <person name="Ruck E.C."/>
            <person name="Traller J.C."/>
            <person name="Alverson A.J."/>
        </authorList>
    </citation>
    <scope>NUCLEOTIDE SEQUENCE [LARGE SCALE GENOMIC DNA]</scope>
    <source>
        <strain evidence="9 10">CCMP332</strain>
    </source>
</reference>
<evidence type="ECO:0000256" key="6">
    <source>
        <dbReference type="ARBA" id="ARBA00023315"/>
    </source>
</evidence>
<dbReference type="InterPro" id="IPR039859">
    <property type="entry name" value="PFA4/ZDH16/20/ERF2-like"/>
</dbReference>
<evidence type="ECO:0000256" key="4">
    <source>
        <dbReference type="ARBA" id="ARBA00022989"/>
    </source>
</evidence>
<keyword evidence="4 7" id="KW-1133">Transmembrane helix</keyword>
<evidence type="ECO:0000259" key="8">
    <source>
        <dbReference type="Pfam" id="PF01529"/>
    </source>
</evidence>
<evidence type="ECO:0000313" key="10">
    <source>
        <dbReference type="Proteomes" id="UP001516023"/>
    </source>
</evidence>